<keyword evidence="4" id="KW-1185">Reference proteome</keyword>
<dbReference type="InterPro" id="IPR018604">
    <property type="entry name" value="YycI-like"/>
</dbReference>
<feature type="transmembrane region" description="Helical" evidence="1">
    <location>
        <begin position="9"/>
        <end position="30"/>
    </location>
</feature>
<sequence>MDWAKAKNILIVAFIVTNLLLMYNISAGLFQQEDLKLINDEYIKEVKDLLNDYGVKLETTIPKEIVSLQLLDFKYRDFNNKATINSFLGNTYEVKDNIYRTENKQLTFESNKILKYKSFNEEVLSFGINEEEAILLSSEFLKEHNLLNDNIKLKQVYFGTIQEYDDAPLYKLVYNQSYRSRFLGESYVYVYVNHRGVIGLEAMLLSHEKTQPKRKRTTTAAEALLRKMNDILEDNEGKEVIITDIELGYYLNPYDIQLTNWKNVESGTALPTWKITLKNGKIYYVDALKN</sequence>
<keyword evidence="1" id="KW-0812">Transmembrane</keyword>
<feature type="domain" description="Regulatory protein YycH-like" evidence="2">
    <location>
        <begin position="39"/>
        <end position="287"/>
    </location>
</feature>
<accession>A0A6I0EWN3</accession>
<keyword evidence="1" id="KW-1133">Transmembrane helix</keyword>
<proteinExistence type="predicted"/>
<keyword evidence="1" id="KW-0472">Membrane</keyword>
<evidence type="ECO:0000256" key="1">
    <source>
        <dbReference type="SAM" id="Phobius"/>
    </source>
</evidence>
<reference evidence="3 4" key="1">
    <citation type="submission" date="2019-10" db="EMBL/GenBank/DDBJ databases">
        <title>Alkaliphilus serpentinus sp. nov. and Alkaliphilus pronyensis sp. nov., two novel anaerobic alkaliphilic species isolated from the serpentinized-hosted hydrothermal field of the Prony Bay (New Caledonia).</title>
        <authorList>
            <person name="Postec A."/>
        </authorList>
    </citation>
    <scope>NUCLEOTIDE SEQUENCE [LARGE SCALE GENOMIC DNA]</scope>
    <source>
        <strain evidence="3 4">LacV</strain>
    </source>
</reference>
<evidence type="ECO:0000259" key="2">
    <source>
        <dbReference type="Pfam" id="PF09648"/>
    </source>
</evidence>
<dbReference type="OrthoDB" id="2388036at2"/>
<dbReference type="Pfam" id="PF09648">
    <property type="entry name" value="YycI"/>
    <property type="match status" value="1"/>
</dbReference>
<dbReference type="RefSeq" id="WP_151862269.1">
    <property type="nucleotide sequence ID" value="NZ_WBZC01000071.1"/>
</dbReference>
<protein>
    <recommendedName>
        <fullName evidence="2">Regulatory protein YycH-like domain-containing protein</fullName>
    </recommendedName>
</protein>
<evidence type="ECO:0000313" key="4">
    <source>
        <dbReference type="Proteomes" id="UP000432715"/>
    </source>
</evidence>
<evidence type="ECO:0000313" key="3">
    <source>
        <dbReference type="EMBL" id="KAB3530210.1"/>
    </source>
</evidence>
<dbReference type="GO" id="GO:0016020">
    <property type="term" value="C:membrane"/>
    <property type="evidence" value="ECO:0007669"/>
    <property type="project" value="InterPro"/>
</dbReference>
<dbReference type="EMBL" id="WBZC01000071">
    <property type="protein sequence ID" value="KAB3530210.1"/>
    <property type="molecule type" value="Genomic_DNA"/>
</dbReference>
<name>A0A6I0EWN3_9FIRM</name>
<dbReference type="Proteomes" id="UP000432715">
    <property type="component" value="Unassembled WGS sequence"/>
</dbReference>
<gene>
    <name evidence="3" type="ORF">F8154_14155</name>
</gene>
<organism evidence="3 4">
    <name type="scientific">Alkaliphilus pronyensis</name>
    <dbReference type="NCBI Taxonomy" id="1482732"/>
    <lineage>
        <taxon>Bacteria</taxon>
        <taxon>Bacillati</taxon>
        <taxon>Bacillota</taxon>
        <taxon>Clostridia</taxon>
        <taxon>Peptostreptococcales</taxon>
        <taxon>Natronincolaceae</taxon>
        <taxon>Alkaliphilus</taxon>
    </lineage>
</organism>
<dbReference type="AlphaFoldDB" id="A0A6I0EWN3"/>
<comment type="caution">
    <text evidence="3">The sequence shown here is derived from an EMBL/GenBank/DDBJ whole genome shotgun (WGS) entry which is preliminary data.</text>
</comment>